<dbReference type="GO" id="GO:0018580">
    <property type="term" value="F:nitronate monooxygenase activity"/>
    <property type="evidence" value="ECO:0007669"/>
    <property type="project" value="InterPro"/>
</dbReference>
<comment type="caution">
    <text evidence="4">The sequence shown here is derived from an EMBL/GenBank/DDBJ whole genome shotgun (WGS) entry which is preliminary data.</text>
</comment>
<dbReference type="InterPro" id="IPR013785">
    <property type="entry name" value="Aldolase_TIM"/>
</dbReference>
<evidence type="ECO:0000256" key="2">
    <source>
        <dbReference type="ARBA" id="ARBA00022643"/>
    </source>
</evidence>
<gene>
    <name evidence="4" type="ORF">BamMEX5DRAFT_4240</name>
</gene>
<dbReference type="Proteomes" id="UP000004814">
    <property type="component" value="Unassembled WGS sequence"/>
</dbReference>
<dbReference type="CDD" id="cd04730">
    <property type="entry name" value="NPD_like"/>
    <property type="match status" value="1"/>
</dbReference>
<protein>
    <submittedName>
        <fullName evidence="4">2-nitropropane dioxygenase NPD</fullName>
    </submittedName>
</protein>
<keyword evidence="1" id="KW-0285">Flavoprotein</keyword>
<name>B1T8X4_9BURK</name>
<dbReference type="AlphaFoldDB" id="B1T8X4"/>
<keyword evidence="3" id="KW-0560">Oxidoreductase</keyword>
<keyword evidence="4" id="KW-0223">Dioxygenase</keyword>
<dbReference type="Gene3D" id="3.20.20.70">
    <property type="entry name" value="Aldolase class I"/>
    <property type="match status" value="1"/>
</dbReference>
<sequence length="434" mass="46427">MTRNGTLVCRFLLTAVKVRAGGSSIIAFPIFVCLDEVQMTARTPFPPLKIRGRSLLPVVQGGMGVGVSAHRLAGTVAREGALGTIASIDLRHHHADLLARCRANPDRATLEAANLDALAREIRLAKTYGEGRGMIAVNVMKAVSAHADYVRVACDEGADAIVMGAGLPLDLPDLTQGHDIALIPILSDSRGIALVLKKWMKKGRLPDAIVIEHPAHAGGHLGVTQIDDMHDARFDFARVLDETAQVMASLGLARDTIPLIVAGGINSHDTVRAALAAGANGVQVGTPFAVTEEGDAHPNFKRVLADALPDDIVEFVSVTGLPARAVKTPWLDRYLRNETRIRDKLGAFRQRCPTALECLSVCGLRDGIEKFGHFCIDTRLAAALRGDVANGLFFRGREALPFGNAIRSVRDLLDLLLTGRAAEPATNRPVFTLA</sequence>
<keyword evidence="2" id="KW-0288">FMN</keyword>
<dbReference type="SUPFAM" id="SSF51412">
    <property type="entry name" value="Inosine monophosphate dehydrogenase (IMPDH)"/>
    <property type="match status" value="1"/>
</dbReference>
<evidence type="ECO:0000256" key="1">
    <source>
        <dbReference type="ARBA" id="ARBA00022630"/>
    </source>
</evidence>
<accession>B1T8X4</accession>
<evidence type="ECO:0000313" key="4">
    <source>
        <dbReference type="EMBL" id="EDT39994.1"/>
    </source>
</evidence>
<dbReference type="PANTHER" id="PTHR32332:SF18">
    <property type="entry name" value="2-NITROPROPANE DIOXYGENASE"/>
    <property type="match status" value="1"/>
</dbReference>
<organism evidence="4 5">
    <name type="scientific">Burkholderia ambifaria MEX-5</name>
    <dbReference type="NCBI Taxonomy" id="396597"/>
    <lineage>
        <taxon>Bacteria</taxon>
        <taxon>Pseudomonadati</taxon>
        <taxon>Pseudomonadota</taxon>
        <taxon>Betaproteobacteria</taxon>
        <taxon>Burkholderiales</taxon>
        <taxon>Burkholderiaceae</taxon>
        <taxon>Burkholderia</taxon>
        <taxon>Burkholderia cepacia complex</taxon>
    </lineage>
</organism>
<dbReference type="Pfam" id="PF03060">
    <property type="entry name" value="NMO"/>
    <property type="match status" value="1"/>
</dbReference>
<evidence type="ECO:0000313" key="5">
    <source>
        <dbReference type="Proteomes" id="UP000004814"/>
    </source>
</evidence>
<reference evidence="4 5" key="1">
    <citation type="submission" date="2008-03" db="EMBL/GenBank/DDBJ databases">
        <title>Sequencing of the draft genome and assembly of Burkholderia ambifaria MEX-5.</title>
        <authorList>
            <consortium name="US DOE Joint Genome Institute (JGI-PGF)"/>
            <person name="Copeland A."/>
            <person name="Lucas S."/>
            <person name="Lapidus A."/>
            <person name="Glavina del Rio T."/>
            <person name="Dalin E."/>
            <person name="Tice H."/>
            <person name="Bruce D."/>
            <person name="Goodwin L."/>
            <person name="Pitluck S."/>
            <person name="Larimer F."/>
            <person name="Land M.L."/>
            <person name="Hauser L."/>
            <person name="Tiedje J."/>
            <person name="Richardson P."/>
        </authorList>
    </citation>
    <scope>NUCLEOTIDE SEQUENCE [LARGE SCALE GENOMIC DNA]</scope>
    <source>
        <strain evidence="4 5">MEX-5</strain>
    </source>
</reference>
<proteinExistence type="predicted"/>
<evidence type="ECO:0000256" key="3">
    <source>
        <dbReference type="ARBA" id="ARBA00023002"/>
    </source>
</evidence>
<dbReference type="PATRIC" id="fig|396597.7.peg.3606"/>
<dbReference type="GO" id="GO:0051213">
    <property type="term" value="F:dioxygenase activity"/>
    <property type="evidence" value="ECO:0007669"/>
    <property type="project" value="UniProtKB-KW"/>
</dbReference>
<dbReference type="EMBL" id="ABLK01000153">
    <property type="protein sequence ID" value="EDT39994.1"/>
    <property type="molecule type" value="Genomic_DNA"/>
</dbReference>
<dbReference type="PANTHER" id="PTHR32332">
    <property type="entry name" value="2-NITROPROPANE DIOXYGENASE"/>
    <property type="match status" value="1"/>
</dbReference>
<dbReference type="InterPro" id="IPR004136">
    <property type="entry name" value="NMO"/>
</dbReference>